<comment type="subcellular location">
    <subcellularLocation>
        <location evidence="1">Cell membrane</location>
        <topology evidence="1">Multi-pass membrane protein</topology>
    </subcellularLocation>
</comment>
<gene>
    <name evidence="10" type="ORF">GM51_15045</name>
</gene>
<sequence length="578" mass="59533">MMASPVVRLTLRGVLARKFRILLTILAVVSGVAFVSGAFILTDSVKGAINNLFVELRGEVDLEIRTEIAFGDSARAERDPVDVSLMKDIAALDGVRLVEANLLRQATIIKSDGEPLQTSGPAFGISWTGPDGLDGRTLLEGVVPTKSGEVAIDKASAKRAGYVLNDQVTLVGPIGKGEFTLVGLTGTGSTSGGGGASVSAFDPITANDFLGADNKADSIYVGITVDASRSEVQQAIEEVLPSGYEVITGEQSAQETAGAINEIIDIFGKVLLGFAAISLFVSAFLIFNTFAIIVSQRLRELALLRAVGASTRQIHQMIIGEGLVVGIIATGLGLVGGLGVAKGITFAFNAAGAAFPAADLLISSRTVILSIVIGIGVTVAAAIVPALRAGRIPPVAAMRPELGFSALQRSKRLIVGIATLVSGIALFSVGLFVQPGGTVGTLGGSAIGAVLLFLGVASLSTTIAAPVSQIISRILPFPLRPMTNSVPGRLASRNAQRTPRRTASTASALMVGLALVSMVSVVASSVKKSFTDQLKASVTADFFVTNLSFQGLPVAFGERLAELPELGSVSPFRATVAL</sequence>
<evidence type="ECO:0000259" key="9">
    <source>
        <dbReference type="Pfam" id="PF12704"/>
    </source>
</evidence>
<evidence type="ECO:0000256" key="1">
    <source>
        <dbReference type="ARBA" id="ARBA00004651"/>
    </source>
</evidence>
<evidence type="ECO:0000256" key="4">
    <source>
        <dbReference type="ARBA" id="ARBA00022989"/>
    </source>
</evidence>
<feature type="transmembrane region" description="Helical" evidence="7">
    <location>
        <begin position="368"/>
        <end position="389"/>
    </location>
</feature>
<evidence type="ECO:0000256" key="3">
    <source>
        <dbReference type="ARBA" id="ARBA00022692"/>
    </source>
</evidence>
<comment type="caution">
    <text evidence="10">The sequence shown here is derived from an EMBL/GenBank/DDBJ whole genome shotgun (WGS) entry which is preliminary data.</text>
</comment>
<evidence type="ECO:0000313" key="10">
    <source>
        <dbReference type="EMBL" id="KGA15359.1"/>
    </source>
</evidence>
<feature type="transmembrane region" description="Helical" evidence="7">
    <location>
        <begin position="503"/>
        <end position="523"/>
    </location>
</feature>
<feature type="domain" description="ABC3 transporter permease C-terminal" evidence="8">
    <location>
        <begin position="274"/>
        <end position="394"/>
    </location>
</feature>
<evidence type="ECO:0000256" key="5">
    <source>
        <dbReference type="ARBA" id="ARBA00023136"/>
    </source>
</evidence>
<dbReference type="InterPro" id="IPR050250">
    <property type="entry name" value="Macrolide_Exporter_MacB"/>
</dbReference>
<evidence type="ECO:0000256" key="7">
    <source>
        <dbReference type="SAM" id="Phobius"/>
    </source>
</evidence>
<name>A0A094Q017_9ZZZZ</name>
<keyword evidence="2" id="KW-1003">Cell membrane</keyword>
<comment type="similarity">
    <text evidence="6">Belongs to the ABC-4 integral membrane protein family.</text>
</comment>
<keyword evidence="3 7" id="KW-0812">Transmembrane</keyword>
<evidence type="ECO:0000259" key="8">
    <source>
        <dbReference type="Pfam" id="PF02687"/>
    </source>
</evidence>
<dbReference type="Pfam" id="PF12704">
    <property type="entry name" value="MacB_PCD"/>
    <property type="match status" value="1"/>
</dbReference>
<feature type="transmembrane region" description="Helical" evidence="7">
    <location>
        <begin position="445"/>
        <end position="467"/>
    </location>
</feature>
<dbReference type="PANTHER" id="PTHR30572">
    <property type="entry name" value="MEMBRANE COMPONENT OF TRANSPORTER-RELATED"/>
    <property type="match status" value="1"/>
</dbReference>
<feature type="non-terminal residue" evidence="10">
    <location>
        <position position="578"/>
    </location>
</feature>
<dbReference type="InterPro" id="IPR003838">
    <property type="entry name" value="ABC3_permease_C"/>
</dbReference>
<dbReference type="AlphaFoldDB" id="A0A094Q017"/>
<dbReference type="GO" id="GO:0022857">
    <property type="term" value="F:transmembrane transporter activity"/>
    <property type="evidence" value="ECO:0007669"/>
    <property type="project" value="TreeGrafter"/>
</dbReference>
<dbReference type="InterPro" id="IPR025857">
    <property type="entry name" value="MacB_PCD"/>
</dbReference>
<feature type="domain" description="MacB-like periplasmic core" evidence="9">
    <location>
        <begin position="22"/>
        <end position="238"/>
    </location>
</feature>
<dbReference type="EMBL" id="JNSL01000116">
    <property type="protein sequence ID" value="KGA15359.1"/>
    <property type="molecule type" value="Genomic_DNA"/>
</dbReference>
<protein>
    <recommendedName>
        <fullName evidence="11">ABC3 transporter permease protein domain-containing protein</fullName>
    </recommendedName>
</protein>
<feature type="transmembrane region" description="Helical" evidence="7">
    <location>
        <begin position="413"/>
        <end position="433"/>
    </location>
</feature>
<keyword evidence="4 7" id="KW-1133">Transmembrane helix</keyword>
<evidence type="ECO:0000256" key="2">
    <source>
        <dbReference type="ARBA" id="ARBA00022475"/>
    </source>
</evidence>
<proteinExistence type="inferred from homology"/>
<dbReference type="Pfam" id="PF02687">
    <property type="entry name" value="FtsX"/>
    <property type="match status" value="1"/>
</dbReference>
<reference evidence="10" key="1">
    <citation type="submission" date="2014-06" db="EMBL/GenBank/DDBJ databases">
        <title>Key roles for freshwater Actinobacteria revealed by deep metagenomic sequencing.</title>
        <authorList>
            <person name="Ghai R."/>
            <person name="Mizuno C.M."/>
            <person name="Picazo A."/>
            <person name="Camacho A."/>
            <person name="Rodriguez-Valera F."/>
        </authorList>
    </citation>
    <scope>NUCLEOTIDE SEQUENCE</scope>
</reference>
<evidence type="ECO:0008006" key="11">
    <source>
        <dbReference type="Google" id="ProtNLM"/>
    </source>
</evidence>
<dbReference type="GO" id="GO:0005886">
    <property type="term" value="C:plasma membrane"/>
    <property type="evidence" value="ECO:0007669"/>
    <property type="project" value="UniProtKB-SubCell"/>
</dbReference>
<organism evidence="10">
    <name type="scientific">freshwater metagenome</name>
    <dbReference type="NCBI Taxonomy" id="449393"/>
    <lineage>
        <taxon>unclassified sequences</taxon>
        <taxon>metagenomes</taxon>
        <taxon>ecological metagenomes</taxon>
    </lineage>
</organism>
<feature type="transmembrane region" description="Helical" evidence="7">
    <location>
        <begin position="21"/>
        <end position="41"/>
    </location>
</feature>
<feature type="transmembrane region" description="Helical" evidence="7">
    <location>
        <begin position="270"/>
        <end position="295"/>
    </location>
</feature>
<feature type="transmembrane region" description="Helical" evidence="7">
    <location>
        <begin position="322"/>
        <end position="348"/>
    </location>
</feature>
<keyword evidence="5 7" id="KW-0472">Membrane</keyword>
<evidence type="ECO:0000256" key="6">
    <source>
        <dbReference type="ARBA" id="ARBA00038076"/>
    </source>
</evidence>
<dbReference type="PANTHER" id="PTHR30572:SF4">
    <property type="entry name" value="ABC TRANSPORTER PERMEASE YTRF"/>
    <property type="match status" value="1"/>
</dbReference>
<accession>A0A094Q017</accession>